<feature type="compositionally biased region" description="Polar residues" evidence="2">
    <location>
        <begin position="213"/>
        <end position="229"/>
    </location>
</feature>
<gene>
    <name evidence="5" type="ORF">PFICI_04081</name>
</gene>
<reference evidence="6" key="1">
    <citation type="journal article" date="2015" name="BMC Genomics">
        <title>Genomic and transcriptomic analysis of the endophytic fungus Pestalotiopsis fici reveals its lifestyle and high potential for synthesis of natural products.</title>
        <authorList>
            <person name="Wang X."/>
            <person name="Zhang X."/>
            <person name="Liu L."/>
            <person name="Xiang M."/>
            <person name="Wang W."/>
            <person name="Sun X."/>
            <person name="Che Y."/>
            <person name="Guo L."/>
            <person name="Liu G."/>
            <person name="Guo L."/>
            <person name="Wang C."/>
            <person name="Yin W.B."/>
            <person name="Stadler M."/>
            <person name="Zhang X."/>
            <person name="Liu X."/>
        </authorList>
    </citation>
    <scope>NUCLEOTIDE SEQUENCE [LARGE SCALE GENOMIC DNA]</scope>
    <source>
        <strain evidence="6">W106-1 / CGMCC3.15140</strain>
    </source>
</reference>
<feature type="domain" description="C2H2-type" evidence="4">
    <location>
        <begin position="292"/>
        <end position="321"/>
    </location>
</feature>
<dbReference type="Proteomes" id="UP000030651">
    <property type="component" value="Unassembled WGS sequence"/>
</dbReference>
<keyword evidence="3" id="KW-0472">Membrane</keyword>
<dbReference type="Gene3D" id="3.30.160.60">
    <property type="entry name" value="Classic Zinc Finger"/>
    <property type="match status" value="1"/>
</dbReference>
<feature type="transmembrane region" description="Helical" evidence="3">
    <location>
        <begin position="78"/>
        <end position="98"/>
    </location>
</feature>
<dbReference type="GeneID" id="19269094"/>
<dbReference type="RefSeq" id="XP_007830853.1">
    <property type="nucleotide sequence ID" value="XM_007832662.1"/>
</dbReference>
<evidence type="ECO:0000313" key="5">
    <source>
        <dbReference type="EMBL" id="ETS86056.1"/>
    </source>
</evidence>
<dbReference type="InParanoid" id="W3XLB0"/>
<evidence type="ECO:0000256" key="3">
    <source>
        <dbReference type="SAM" id="Phobius"/>
    </source>
</evidence>
<keyword evidence="6" id="KW-1185">Reference proteome</keyword>
<dbReference type="InterPro" id="IPR013087">
    <property type="entry name" value="Znf_C2H2_type"/>
</dbReference>
<name>W3XLB0_PESFW</name>
<organism evidence="5 6">
    <name type="scientific">Pestalotiopsis fici (strain W106-1 / CGMCC3.15140)</name>
    <dbReference type="NCBI Taxonomy" id="1229662"/>
    <lineage>
        <taxon>Eukaryota</taxon>
        <taxon>Fungi</taxon>
        <taxon>Dikarya</taxon>
        <taxon>Ascomycota</taxon>
        <taxon>Pezizomycotina</taxon>
        <taxon>Sordariomycetes</taxon>
        <taxon>Xylariomycetidae</taxon>
        <taxon>Amphisphaeriales</taxon>
        <taxon>Sporocadaceae</taxon>
        <taxon>Pestalotiopsis</taxon>
    </lineage>
</organism>
<proteinExistence type="predicted"/>
<protein>
    <recommendedName>
        <fullName evidence="4">C2H2-type domain-containing protein</fullName>
    </recommendedName>
</protein>
<dbReference type="SMART" id="SM00355">
    <property type="entry name" value="ZnF_C2H2"/>
    <property type="match status" value="2"/>
</dbReference>
<dbReference type="eggNOG" id="ENOG502T6HR">
    <property type="taxonomic scope" value="Eukaryota"/>
</dbReference>
<evidence type="ECO:0000256" key="2">
    <source>
        <dbReference type="SAM" id="MobiDB-lite"/>
    </source>
</evidence>
<dbReference type="KEGG" id="pfy:PFICI_04081"/>
<evidence type="ECO:0000259" key="4">
    <source>
        <dbReference type="SMART" id="SM00355"/>
    </source>
</evidence>
<feature type="transmembrane region" description="Helical" evidence="3">
    <location>
        <begin position="110"/>
        <end position="133"/>
    </location>
</feature>
<feature type="domain" description="C2H2-type" evidence="4">
    <location>
        <begin position="258"/>
        <end position="286"/>
    </location>
</feature>
<dbReference type="AlphaFoldDB" id="W3XLB0"/>
<feature type="coiled-coil region" evidence="1">
    <location>
        <begin position="32"/>
        <end position="82"/>
    </location>
</feature>
<dbReference type="HOGENOM" id="CLU_647423_0_0_1"/>
<dbReference type="EMBL" id="KI912110">
    <property type="protein sequence ID" value="ETS86056.1"/>
    <property type="molecule type" value="Genomic_DNA"/>
</dbReference>
<evidence type="ECO:0000256" key="1">
    <source>
        <dbReference type="SAM" id="Coils"/>
    </source>
</evidence>
<feature type="region of interest" description="Disordered" evidence="2">
    <location>
        <begin position="334"/>
        <end position="377"/>
    </location>
</feature>
<keyword evidence="3" id="KW-0812">Transmembrane</keyword>
<sequence length="424" mass="47874">MSSFFHLQDVSPSLSLEPVDTFFCSISFYYMGRELEQELEKAERQRDRKGKEVVSLTYKRKLEMMQEEVEKLLEAIKLLYKAILTILIILASLFLFIFNPSRFQRPKHITCATMPWSIWPALVILWGVCWMFHSPWSPLSAGIDYEELTNQVLYEFTAAPPLDPHIGNEFDVQHGQLWADDYELGQLGSSTTFQAPFTITGDAGLHSKGPSDLVTSDPQQQDAQLSSPLSLSRRHAAYENLSAVSEASPQGEQSKAPICCTELNCKTSSRTFKTDRELQRHINSIHKQTTSFACTVDGCDRGTQNPINRLDNFRRHMQRVHSQAGQILAIPVPETTPKGQKRQADTMSPLVSRPEKRHHRTEDAPVHTDVQGSPEPGVDQSVEVARLQRQLGDAIAKIDLLEKGIDTRNKLIMELLTERAKGSD</sequence>
<keyword evidence="1" id="KW-0175">Coiled coil</keyword>
<dbReference type="OrthoDB" id="4747640at2759"/>
<keyword evidence="3" id="KW-1133">Transmembrane helix</keyword>
<feature type="region of interest" description="Disordered" evidence="2">
    <location>
        <begin position="208"/>
        <end position="229"/>
    </location>
</feature>
<evidence type="ECO:0000313" key="6">
    <source>
        <dbReference type="Proteomes" id="UP000030651"/>
    </source>
</evidence>
<accession>W3XLB0</accession>